<dbReference type="Gene3D" id="3.40.50.720">
    <property type="entry name" value="NAD(P)-binding Rossmann-like Domain"/>
    <property type="match status" value="2"/>
</dbReference>
<dbReference type="PANTHER" id="PTHR10996:SF277">
    <property type="entry name" value="GLYOXYLATE REDUCTASE_HYDROXYPYRUVATE REDUCTASE"/>
    <property type="match status" value="1"/>
</dbReference>
<reference evidence="5 6" key="1">
    <citation type="submission" date="2014-04" db="EMBL/GenBank/DDBJ databases">
        <authorList>
            <consortium name="DOE Joint Genome Institute"/>
            <person name="Kuo A."/>
            <person name="Kohler A."/>
            <person name="Jargeat P."/>
            <person name="Nagy L.G."/>
            <person name="Floudas D."/>
            <person name="Copeland A."/>
            <person name="Barry K.W."/>
            <person name="Cichocki N."/>
            <person name="Veneault-Fourrey C."/>
            <person name="LaButti K."/>
            <person name="Lindquist E.A."/>
            <person name="Lipzen A."/>
            <person name="Lundell T."/>
            <person name="Morin E."/>
            <person name="Murat C."/>
            <person name="Sun H."/>
            <person name="Tunlid A."/>
            <person name="Henrissat B."/>
            <person name="Grigoriev I.V."/>
            <person name="Hibbett D.S."/>
            <person name="Martin F."/>
            <person name="Nordberg H.P."/>
            <person name="Cantor M.N."/>
            <person name="Hua S.X."/>
        </authorList>
    </citation>
    <scope>NUCLEOTIDE SEQUENCE [LARGE SCALE GENOMIC DNA]</scope>
    <source>
        <strain evidence="5 6">Ve08.2h10</strain>
    </source>
</reference>
<reference evidence="6" key="2">
    <citation type="submission" date="2015-01" db="EMBL/GenBank/DDBJ databases">
        <title>Evolutionary Origins and Diversification of the Mycorrhizal Mutualists.</title>
        <authorList>
            <consortium name="DOE Joint Genome Institute"/>
            <consortium name="Mycorrhizal Genomics Consortium"/>
            <person name="Kohler A."/>
            <person name="Kuo A."/>
            <person name="Nagy L.G."/>
            <person name="Floudas D."/>
            <person name="Copeland A."/>
            <person name="Barry K.W."/>
            <person name="Cichocki N."/>
            <person name="Veneault-Fourrey C."/>
            <person name="LaButti K."/>
            <person name="Lindquist E.A."/>
            <person name="Lipzen A."/>
            <person name="Lundell T."/>
            <person name="Morin E."/>
            <person name="Murat C."/>
            <person name="Riley R."/>
            <person name="Ohm R."/>
            <person name="Sun H."/>
            <person name="Tunlid A."/>
            <person name="Henrissat B."/>
            <person name="Grigoriev I.V."/>
            <person name="Hibbett D.S."/>
            <person name="Martin F."/>
        </authorList>
    </citation>
    <scope>NUCLEOTIDE SEQUENCE [LARGE SCALE GENOMIC DNA]</scope>
    <source>
        <strain evidence="6">Ve08.2h10</strain>
    </source>
</reference>
<evidence type="ECO:0008006" key="7">
    <source>
        <dbReference type="Google" id="ProtNLM"/>
    </source>
</evidence>
<dbReference type="PROSITE" id="PS00671">
    <property type="entry name" value="D_2_HYDROXYACID_DH_3"/>
    <property type="match status" value="1"/>
</dbReference>
<dbReference type="InterPro" id="IPR006140">
    <property type="entry name" value="D-isomer_DH_NAD-bd"/>
</dbReference>
<evidence type="ECO:0000259" key="4">
    <source>
        <dbReference type="Pfam" id="PF02826"/>
    </source>
</evidence>
<dbReference type="Pfam" id="PF00389">
    <property type="entry name" value="2-Hacid_dh"/>
    <property type="match status" value="1"/>
</dbReference>
<dbReference type="Pfam" id="PF02826">
    <property type="entry name" value="2-Hacid_dh_C"/>
    <property type="match status" value="1"/>
</dbReference>
<dbReference type="InterPro" id="IPR050223">
    <property type="entry name" value="D-isomer_2-hydroxyacid_DH"/>
</dbReference>
<dbReference type="InterPro" id="IPR036291">
    <property type="entry name" value="NAD(P)-bd_dom_sf"/>
</dbReference>
<dbReference type="InterPro" id="IPR006139">
    <property type="entry name" value="D-isomer_2_OHA_DH_cat_dom"/>
</dbReference>
<dbReference type="InterPro" id="IPR029753">
    <property type="entry name" value="D-isomer_DH_CS"/>
</dbReference>
<dbReference type="SUPFAM" id="SSF51735">
    <property type="entry name" value="NAD(P)-binding Rossmann-fold domains"/>
    <property type="match status" value="1"/>
</dbReference>
<dbReference type="AlphaFoldDB" id="A0A0D0DLW7"/>
<dbReference type="InParanoid" id="A0A0D0DLW7"/>
<dbReference type="GO" id="GO:0051287">
    <property type="term" value="F:NAD binding"/>
    <property type="evidence" value="ECO:0007669"/>
    <property type="project" value="InterPro"/>
</dbReference>
<dbReference type="CDD" id="cd05301">
    <property type="entry name" value="GDH"/>
    <property type="match status" value="1"/>
</dbReference>
<accession>A0A0D0DLW7</accession>
<evidence type="ECO:0000313" key="6">
    <source>
        <dbReference type="Proteomes" id="UP000054538"/>
    </source>
</evidence>
<feature type="domain" description="D-isomer specific 2-hydroxyacid dehydrogenase NAD-binding" evidence="4">
    <location>
        <begin position="156"/>
        <end position="354"/>
    </location>
</feature>
<feature type="domain" description="D-isomer specific 2-hydroxyacid dehydrogenase catalytic" evidence="3">
    <location>
        <begin position="32"/>
        <end position="133"/>
    </location>
</feature>
<comment type="similarity">
    <text evidence="2">Belongs to the D-isomer specific 2-hydroxyacid dehydrogenase family.</text>
</comment>
<gene>
    <name evidence="5" type="ORF">PAXRUDRAFT_131611</name>
</gene>
<dbReference type="SUPFAM" id="SSF52283">
    <property type="entry name" value="Formate/glycerate dehydrogenase catalytic domain-like"/>
    <property type="match status" value="1"/>
</dbReference>
<evidence type="ECO:0000256" key="2">
    <source>
        <dbReference type="RuleBase" id="RU003719"/>
    </source>
</evidence>
<protein>
    <recommendedName>
        <fullName evidence="7">Glyoxylate reductase</fullName>
    </recommendedName>
</protein>
<evidence type="ECO:0000256" key="1">
    <source>
        <dbReference type="ARBA" id="ARBA00023002"/>
    </source>
</evidence>
<keyword evidence="6" id="KW-1185">Reference proteome</keyword>
<dbReference type="HOGENOM" id="CLU_019796_1_2_1"/>
<dbReference type="OrthoDB" id="9991913at2759"/>
<name>A0A0D0DLW7_9AGAM</name>
<dbReference type="GO" id="GO:0005829">
    <property type="term" value="C:cytosol"/>
    <property type="evidence" value="ECO:0007669"/>
    <property type="project" value="TreeGrafter"/>
</dbReference>
<proteinExistence type="inferred from homology"/>
<organism evidence="5 6">
    <name type="scientific">Paxillus rubicundulus Ve08.2h10</name>
    <dbReference type="NCBI Taxonomy" id="930991"/>
    <lineage>
        <taxon>Eukaryota</taxon>
        <taxon>Fungi</taxon>
        <taxon>Dikarya</taxon>
        <taxon>Basidiomycota</taxon>
        <taxon>Agaricomycotina</taxon>
        <taxon>Agaricomycetes</taxon>
        <taxon>Agaricomycetidae</taxon>
        <taxon>Boletales</taxon>
        <taxon>Paxilineae</taxon>
        <taxon>Paxillaceae</taxon>
        <taxon>Paxillus</taxon>
    </lineage>
</organism>
<dbReference type="STRING" id="930991.A0A0D0DLW7"/>
<dbReference type="GO" id="GO:0030267">
    <property type="term" value="F:glyoxylate reductase (NADPH) activity"/>
    <property type="evidence" value="ECO:0007669"/>
    <property type="project" value="TreeGrafter"/>
</dbReference>
<dbReference type="PANTHER" id="PTHR10996">
    <property type="entry name" value="2-HYDROXYACID DEHYDROGENASE-RELATED"/>
    <property type="match status" value="1"/>
</dbReference>
<sequence length="401" mass="43117">MSPPDGLFPSRSSPSARLTSVISHFSSPPYKVVVCRNLGPDVMPLLENRHEFELVVWPEDRACDRTWLLENIAGATGVIVMLTDKVDTELLDKAGPSLRVVSTMSVGHEHIDLKAAAQRALKVGYTPDVLTDAGKSALHPCSSTLMNFCAVADLSVMLALMAGRNGGIGAALVQNGEWSNFSWAPFGFCGPQLSTTATSPTRKIGFLGFGRIAQATLARLVPFGITHCLYSSGPSSPPNLQRDAELEKKYNLKAVAKVDLDELARESDVLFVLAPGGSGTYHVVNEGLLKKMKKTSIIVNASRGTLVDSDALAKALKEGWIWGAGLDVVEGEPNVTRDHPLVKEPRCVIVPHIASATLETRKSMATRAAHNLIAAIFGENMPAEVDLSAFYRMVNDGPHRP</sequence>
<dbReference type="Proteomes" id="UP000054538">
    <property type="component" value="Unassembled WGS sequence"/>
</dbReference>
<keyword evidence="1 2" id="KW-0560">Oxidoreductase</keyword>
<dbReference type="GO" id="GO:0016618">
    <property type="term" value="F:hydroxypyruvate reductase [NAD(P)H] activity"/>
    <property type="evidence" value="ECO:0007669"/>
    <property type="project" value="TreeGrafter"/>
</dbReference>
<evidence type="ECO:0000259" key="3">
    <source>
        <dbReference type="Pfam" id="PF00389"/>
    </source>
</evidence>
<evidence type="ECO:0000313" key="5">
    <source>
        <dbReference type="EMBL" id="KIK99672.1"/>
    </source>
</evidence>
<dbReference type="EMBL" id="KN824853">
    <property type="protein sequence ID" value="KIK99672.1"/>
    <property type="molecule type" value="Genomic_DNA"/>
</dbReference>